<evidence type="ECO:0000256" key="2">
    <source>
        <dbReference type="ARBA" id="ARBA00022705"/>
    </source>
</evidence>
<dbReference type="PANTHER" id="PTHR13395:SF6">
    <property type="entry name" value="SISTER CHROMATID COHESION PROTEIN DCC1"/>
    <property type="match status" value="1"/>
</dbReference>
<dbReference type="GO" id="GO:0000785">
    <property type="term" value="C:chromatin"/>
    <property type="evidence" value="ECO:0007669"/>
    <property type="project" value="TreeGrafter"/>
</dbReference>
<name>A0A024G7H7_9STRA</name>
<dbReference type="Pfam" id="PF09724">
    <property type="entry name" value="Dcc1"/>
    <property type="match status" value="1"/>
</dbReference>
<dbReference type="PANTHER" id="PTHR13395">
    <property type="entry name" value="SISTER CHROMATID COHESION PROTEIN DCC1-RELATED"/>
    <property type="match status" value="1"/>
</dbReference>
<dbReference type="GO" id="GO:0000775">
    <property type="term" value="C:chromosome, centromeric region"/>
    <property type="evidence" value="ECO:0007669"/>
    <property type="project" value="TreeGrafter"/>
</dbReference>
<reference evidence="3 4" key="1">
    <citation type="submission" date="2012-05" db="EMBL/GenBank/DDBJ databases">
        <title>Recombination and specialization in a pathogen metapopulation.</title>
        <authorList>
            <person name="Gardiner A."/>
            <person name="Kemen E."/>
            <person name="Schultz-Larsen T."/>
            <person name="MacLean D."/>
            <person name="Van Oosterhout C."/>
            <person name="Jones J.D.G."/>
        </authorList>
    </citation>
    <scope>NUCLEOTIDE SEQUENCE [LARGE SCALE GENOMIC DNA]</scope>
    <source>
        <strain evidence="3 4">Ac Nc2</strain>
    </source>
</reference>
<keyword evidence="4" id="KW-1185">Reference proteome</keyword>
<dbReference type="GO" id="GO:0031390">
    <property type="term" value="C:Ctf18 RFC-like complex"/>
    <property type="evidence" value="ECO:0007669"/>
    <property type="project" value="InterPro"/>
</dbReference>
<comment type="similarity">
    <text evidence="1">Belongs to the DCC1 family.</text>
</comment>
<dbReference type="STRING" id="65357.A0A024G7H7"/>
<dbReference type="AlphaFoldDB" id="A0A024G7H7"/>
<dbReference type="GO" id="GO:0006260">
    <property type="term" value="P:DNA replication"/>
    <property type="evidence" value="ECO:0007669"/>
    <property type="project" value="UniProtKB-KW"/>
</dbReference>
<evidence type="ECO:0000313" key="3">
    <source>
        <dbReference type="EMBL" id="CCI42624.1"/>
    </source>
</evidence>
<proteinExistence type="inferred from homology"/>
<organism evidence="3 4">
    <name type="scientific">Albugo candida</name>
    <dbReference type="NCBI Taxonomy" id="65357"/>
    <lineage>
        <taxon>Eukaryota</taxon>
        <taxon>Sar</taxon>
        <taxon>Stramenopiles</taxon>
        <taxon>Oomycota</taxon>
        <taxon>Peronosporomycetes</taxon>
        <taxon>Albuginales</taxon>
        <taxon>Albuginaceae</taxon>
        <taxon>Albugo</taxon>
    </lineage>
</organism>
<dbReference type="InParanoid" id="A0A024G7H7"/>
<dbReference type="Proteomes" id="UP000053237">
    <property type="component" value="Unassembled WGS sequence"/>
</dbReference>
<sequence>MTIDTLVTAPKCSSSDFCLLELDPDTEVNLLSGESVSIIGAPEERAVLCTSKASYTIVKETTSNARLLISHNHWNVDKKLTIGNIIMIQSCTNFHYALECRKLDIAHLQALLMEAPLTGKSAGKQSKWGRRYCMKDLMLLLRASESEIRHHLARLHAFEDGENWTILEPPFQERIFEDILHAISQNDWDPFNVGISLRQLQSVVQESLLILRQCVGIYGQSIDTFEIDQAFCLDKNKIALFCAEQIFKEVASTKFGDGTLIRPNAFVSISLDTFMNKWKIRVPDQVHVDTHMLRGLAVIQSIKQRDYAVYLPENTLPADPKSRFQALFAFQSKWTLTQLEPYILSLASSDTSQSQLLLKYTRALRQANSEEKLYCKQ</sequence>
<accession>A0A024G7H7</accession>
<evidence type="ECO:0000256" key="1">
    <source>
        <dbReference type="ARBA" id="ARBA00007017"/>
    </source>
</evidence>
<protein>
    <recommendedName>
        <fullName evidence="5">Sister chromatid cohesion protein DCC1</fullName>
    </recommendedName>
</protein>
<keyword evidence="2" id="KW-0235">DNA replication</keyword>
<dbReference type="GO" id="GO:0034088">
    <property type="term" value="P:maintenance of mitotic sister chromatid cohesion"/>
    <property type="evidence" value="ECO:0007669"/>
    <property type="project" value="TreeGrafter"/>
</dbReference>
<evidence type="ECO:0008006" key="5">
    <source>
        <dbReference type="Google" id="ProtNLM"/>
    </source>
</evidence>
<evidence type="ECO:0000313" key="4">
    <source>
        <dbReference type="Proteomes" id="UP000053237"/>
    </source>
</evidence>
<gene>
    <name evidence="3" type="ORF">BN9_034080</name>
</gene>
<dbReference type="EMBL" id="CAIX01000037">
    <property type="protein sequence ID" value="CCI42624.1"/>
    <property type="molecule type" value="Genomic_DNA"/>
</dbReference>
<dbReference type="OrthoDB" id="5199543at2759"/>
<comment type="caution">
    <text evidence="3">The sequence shown here is derived from an EMBL/GenBank/DDBJ whole genome shotgun (WGS) entry which is preliminary data.</text>
</comment>
<dbReference type="InterPro" id="IPR019128">
    <property type="entry name" value="Dcc1"/>
</dbReference>